<organism evidence="1 2">
    <name type="scientific">Irpex rosettiformis</name>
    <dbReference type="NCBI Taxonomy" id="378272"/>
    <lineage>
        <taxon>Eukaryota</taxon>
        <taxon>Fungi</taxon>
        <taxon>Dikarya</taxon>
        <taxon>Basidiomycota</taxon>
        <taxon>Agaricomycotina</taxon>
        <taxon>Agaricomycetes</taxon>
        <taxon>Polyporales</taxon>
        <taxon>Irpicaceae</taxon>
        <taxon>Irpex</taxon>
    </lineage>
</organism>
<accession>A0ACB8U773</accession>
<evidence type="ECO:0000313" key="2">
    <source>
        <dbReference type="Proteomes" id="UP001055072"/>
    </source>
</evidence>
<dbReference type="Proteomes" id="UP001055072">
    <property type="component" value="Unassembled WGS sequence"/>
</dbReference>
<evidence type="ECO:0000313" key="1">
    <source>
        <dbReference type="EMBL" id="KAI0090065.1"/>
    </source>
</evidence>
<name>A0ACB8U773_9APHY</name>
<gene>
    <name evidence="1" type="ORF">BDY19DRAFT_938224</name>
</gene>
<proteinExistence type="predicted"/>
<sequence>MPLALQYIQPQSENTDEGYVKRSRPSLDSMASSSEVDLDDTITQSDPPVPVGATSLHAQDASDATGLGQQPYHHPTLCANLPHESWSPASTRLPCKLFDNILFYLWIDYNLSRLRGDPVHRQVMRCSLVCLHWANWWRRWLFKGIDLEIRSFEEAQTLVKYAAQGLGCPALIPVHKLIRSIRVKQNYDGRRSFCDRVYMLKATLGVRLSTLTLNGPVPDGFPLCKLDTPHWTLPPSVPTPPSLLSYEEITVKDIHFPSLRHVKKYVKHFAQADSVYFDGITWDAGGREFSLDFHRRGARKIKNSSLTVVAVGCTNNISLCLLAATAHSCWQFLMYTLPDNESQWMATIVRWLRESADRNQPYWLEIKGLKDSKPPIRIISTGFSMNWSLQFHFYDLAAEDSHDSDVHLVGVSWYMGEEETFIDLDSLRAHVRQFPMLHVVLLNFGSYEGLLAATGCHRPLSFDPHPPIGQGCKYVFTCIPNSDDEFPEVPRAKNDYYCIEIDPITLSPTGRSWAYNSDFNLELLLIRESLRQTGKILSASI</sequence>
<keyword evidence="2" id="KW-1185">Reference proteome</keyword>
<dbReference type="EMBL" id="MU274908">
    <property type="protein sequence ID" value="KAI0090065.1"/>
    <property type="molecule type" value="Genomic_DNA"/>
</dbReference>
<comment type="caution">
    <text evidence="1">The sequence shown here is derived from an EMBL/GenBank/DDBJ whole genome shotgun (WGS) entry which is preliminary data.</text>
</comment>
<reference evidence="1" key="1">
    <citation type="journal article" date="2021" name="Environ. Microbiol.">
        <title>Gene family expansions and transcriptome signatures uncover fungal adaptations to wood decay.</title>
        <authorList>
            <person name="Hage H."/>
            <person name="Miyauchi S."/>
            <person name="Viragh M."/>
            <person name="Drula E."/>
            <person name="Min B."/>
            <person name="Chaduli D."/>
            <person name="Navarro D."/>
            <person name="Favel A."/>
            <person name="Norest M."/>
            <person name="Lesage-Meessen L."/>
            <person name="Balint B."/>
            <person name="Merenyi Z."/>
            <person name="de Eugenio L."/>
            <person name="Morin E."/>
            <person name="Martinez A.T."/>
            <person name="Baldrian P."/>
            <person name="Stursova M."/>
            <person name="Martinez M.J."/>
            <person name="Novotny C."/>
            <person name="Magnuson J.K."/>
            <person name="Spatafora J.W."/>
            <person name="Maurice S."/>
            <person name="Pangilinan J."/>
            <person name="Andreopoulos W."/>
            <person name="LaButti K."/>
            <person name="Hundley H."/>
            <person name="Na H."/>
            <person name="Kuo A."/>
            <person name="Barry K."/>
            <person name="Lipzen A."/>
            <person name="Henrissat B."/>
            <person name="Riley R."/>
            <person name="Ahrendt S."/>
            <person name="Nagy L.G."/>
            <person name="Grigoriev I.V."/>
            <person name="Martin F."/>
            <person name="Rosso M.N."/>
        </authorList>
    </citation>
    <scope>NUCLEOTIDE SEQUENCE</scope>
    <source>
        <strain evidence="1">CBS 384.51</strain>
    </source>
</reference>
<protein>
    <submittedName>
        <fullName evidence="1">Uncharacterized protein</fullName>
    </submittedName>
</protein>